<dbReference type="InterPro" id="IPR013525">
    <property type="entry name" value="ABC2_TM"/>
</dbReference>
<evidence type="ECO:0000259" key="10">
    <source>
        <dbReference type="PROSITE" id="PS51012"/>
    </source>
</evidence>
<dbReference type="Pfam" id="PF01061">
    <property type="entry name" value="ABC2_membrane"/>
    <property type="match status" value="1"/>
</dbReference>
<comment type="subcellular location">
    <subcellularLocation>
        <location evidence="1">Cell inner membrane</location>
        <topology evidence="1">Multi-pass membrane protein</topology>
    </subcellularLocation>
    <subcellularLocation>
        <location evidence="9">Cell membrane</location>
        <topology evidence="9">Multi-pass membrane protein</topology>
    </subcellularLocation>
</comment>
<keyword evidence="6 9" id="KW-0812">Transmembrane</keyword>
<evidence type="ECO:0000256" key="7">
    <source>
        <dbReference type="ARBA" id="ARBA00022989"/>
    </source>
</evidence>
<comment type="similarity">
    <text evidence="2 9">Belongs to the ABC-2 integral membrane protein family.</text>
</comment>
<dbReference type="PROSITE" id="PS51012">
    <property type="entry name" value="ABC_TM2"/>
    <property type="match status" value="1"/>
</dbReference>
<organism evidence="11 12">
    <name type="scientific">Corynebacterium lehmanniae</name>
    <dbReference type="NCBI Taxonomy" id="2913497"/>
    <lineage>
        <taxon>Bacteria</taxon>
        <taxon>Bacillati</taxon>
        <taxon>Actinomycetota</taxon>
        <taxon>Actinomycetes</taxon>
        <taxon>Mycobacteriales</taxon>
        <taxon>Corynebacteriaceae</taxon>
        <taxon>Corynebacterium</taxon>
    </lineage>
</organism>
<keyword evidence="5" id="KW-0997">Cell inner membrane</keyword>
<keyword evidence="8 9" id="KW-0472">Membrane</keyword>
<dbReference type="Proteomes" id="UP001146453">
    <property type="component" value="Unassembled WGS sequence"/>
</dbReference>
<evidence type="ECO:0000256" key="8">
    <source>
        <dbReference type="ARBA" id="ARBA00023136"/>
    </source>
</evidence>
<feature type="transmembrane region" description="Helical" evidence="9">
    <location>
        <begin position="164"/>
        <end position="187"/>
    </location>
</feature>
<dbReference type="EMBL" id="JAKMUR010000026">
    <property type="protein sequence ID" value="MCZ9292733.1"/>
    <property type="molecule type" value="Genomic_DNA"/>
</dbReference>
<comment type="caution">
    <text evidence="11">The sequence shown here is derived from an EMBL/GenBank/DDBJ whole genome shotgun (WGS) entry which is preliminary data.</text>
</comment>
<evidence type="ECO:0000256" key="5">
    <source>
        <dbReference type="ARBA" id="ARBA00022519"/>
    </source>
</evidence>
<proteinExistence type="inferred from homology"/>
<evidence type="ECO:0000313" key="11">
    <source>
        <dbReference type="EMBL" id="MCZ9292733.1"/>
    </source>
</evidence>
<evidence type="ECO:0000256" key="6">
    <source>
        <dbReference type="ARBA" id="ARBA00022692"/>
    </source>
</evidence>
<dbReference type="PANTHER" id="PTHR30413">
    <property type="entry name" value="INNER MEMBRANE TRANSPORT PERMEASE"/>
    <property type="match status" value="1"/>
</dbReference>
<protein>
    <recommendedName>
        <fullName evidence="9">Transport permease protein</fullName>
    </recommendedName>
</protein>
<evidence type="ECO:0000256" key="2">
    <source>
        <dbReference type="ARBA" id="ARBA00007783"/>
    </source>
</evidence>
<evidence type="ECO:0000256" key="9">
    <source>
        <dbReference type="RuleBase" id="RU361157"/>
    </source>
</evidence>
<feature type="domain" description="ABC transmembrane type-2" evidence="10">
    <location>
        <begin position="56"/>
        <end position="279"/>
    </location>
</feature>
<keyword evidence="7 9" id="KW-1133">Transmembrane helix</keyword>
<dbReference type="PANTHER" id="PTHR30413:SF8">
    <property type="entry name" value="TRANSPORT PERMEASE PROTEIN"/>
    <property type="match status" value="1"/>
</dbReference>
<dbReference type="RefSeq" id="WP_269952871.1">
    <property type="nucleotide sequence ID" value="NZ_JAKMUR010000026.1"/>
</dbReference>
<sequence>MSTVQPNLIEVDDTYLRRLSARPGLGKYLAQLWQRRHFIWAEARNKAFSRGRDMYLGRAWIVLQPMLDSAVYVLVFGIILNLSRNIDYFIGYLVIGVVFFNFLTRGLTSGSGLIQSSKGMISSFSFPKAALPLSLTVKQLLDNVTPALVALLIAFLYHGLTPSLAILLVPVLFLMIHLFALGAMLIVARITAFVPDLKALVSTFTRGLFFVSGVFFDIHRFDGNETLQSIMLANPAYQFLTAVREATIYQTVPPLGRWLYLAAWTLGLLIIGLIFFWEAEERYARVR</sequence>
<comment type="caution">
    <text evidence="9">Lacks conserved residue(s) required for the propagation of feature annotation.</text>
</comment>
<accession>A0ABT4RB55</accession>
<reference evidence="11" key="1">
    <citation type="submission" date="2022-02" db="EMBL/GenBank/DDBJ databases">
        <title>Corynebacterium sp. from urogenital microbiome.</title>
        <authorList>
            <person name="Cappelli E.A."/>
            <person name="Ribeiro T.G."/>
            <person name="Peixe L."/>
        </authorList>
    </citation>
    <scope>NUCLEOTIDE SEQUENCE</scope>
    <source>
        <strain evidence="11">C8Ua_144</strain>
    </source>
</reference>
<dbReference type="InterPro" id="IPR047817">
    <property type="entry name" value="ABC2_TM_bact-type"/>
</dbReference>
<name>A0ABT4RB55_9CORY</name>
<feature type="transmembrane region" description="Helical" evidence="9">
    <location>
        <begin position="258"/>
        <end position="277"/>
    </location>
</feature>
<feature type="transmembrane region" description="Helical" evidence="9">
    <location>
        <begin position="59"/>
        <end position="82"/>
    </location>
</feature>
<feature type="transmembrane region" description="Helical" evidence="9">
    <location>
        <begin position="140"/>
        <end position="158"/>
    </location>
</feature>
<gene>
    <name evidence="11" type="ORF">L8U61_11380</name>
</gene>
<evidence type="ECO:0000256" key="1">
    <source>
        <dbReference type="ARBA" id="ARBA00004429"/>
    </source>
</evidence>
<feature type="transmembrane region" description="Helical" evidence="9">
    <location>
        <begin position="88"/>
        <end position="108"/>
    </location>
</feature>
<evidence type="ECO:0000256" key="4">
    <source>
        <dbReference type="ARBA" id="ARBA00022475"/>
    </source>
</evidence>
<keyword evidence="12" id="KW-1185">Reference proteome</keyword>
<evidence type="ECO:0000256" key="3">
    <source>
        <dbReference type="ARBA" id="ARBA00022448"/>
    </source>
</evidence>
<keyword evidence="3 9" id="KW-0813">Transport</keyword>
<keyword evidence="4 9" id="KW-1003">Cell membrane</keyword>
<evidence type="ECO:0000313" key="12">
    <source>
        <dbReference type="Proteomes" id="UP001146453"/>
    </source>
</evidence>